<feature type="compositionally biased region" description="Basic and acidic residues" evidence="1">
    <location>
        <begin position="8"/>
        <end position="19"/>
    </location>
</feature>
<name>A0ABQ4RXI1_9HYPH</name>
<dbReference type="EMBL" id="BPQP01000033">
    <property type="protein sequence ID" value="GJD95095.1"/>
    <property type="molecule type" value="Genomic_DNA"/>
</dbReference>
<feature type="region of interest" description="Disordered" evidence="1">
    <location>
        <begin position="1"/>
        <end position="20"/>
    </location>
</feature>
<organism evidence="2 3">
    <name type="scientific">Methylobacterium iners</name>
    <dbReference type="NCBI Taxonomy" id="418707"/>
    <lineage>
        <taxon>Bacteria</taxon>
        <taxon>Pseudomonadati</taxon>
        <taxon>Pseudomonadota</taxon>
        <taxon>Alphaproteobacteria</taxon>
        <taxon>Hyphomicrobiales</taxon>
        <taxon>Methylobacteriaceae</taxon>
        <taxon>Methylobacterium</taxon>
    </lineage>
</organism>
<accession>A0ABQ4RXI1</accession>
<reference evidence="2" key="1">
    <citation type="journal article" date="2021" name="Front. Microbiol.">
        <title>Comprehensive Comparative Genomics and Phenotyping of Methylobacterium Species.</title>
        <authorList>
            <person name="Alessa O."/>
            <person name="Ogura Y."/>
            <person name="Fujitani Y."/>
            <person name="Takami H."/>
            <person name="Hayashi T."/>
            <person name="Sahin N."/>
            <person name="Tani A."/>
        </authorList>
    </citation>
    <scope>NUCLEOTIDE SEQUENCE</scope>
    <source>
        <strain evidence="2">DSM 19015</strain>
    </source>
</reference>
<reference evidence="2" key="2">
    <citation type="submission" date="2021-08" db="EMBL/GenBank/DDBJ databases">
        <authorList>
            <person name="Tani A."/>
            <person name="Ola A."/>
            <person name="Ogura Y."/>
            <person name="Katsura K."/>
            <person name="Hayashi T."/>
        </authorList>
    </citation>
    <scope>NUCLEOTIDE SEQUENCE</scope>
    <source>
        <strain evidence="2">DSM 19015</strain>
    </source>
</reference>
<gene>
    <name evidence="2" type="ORF">OCOJLMKI_2304</name>
</gene>
<keyword evidence="3" id="KW-1185">Reference proteome</keyword>
<evidence type="ECO:0000313" key="2">
    <source>
        <dbReference type="EMBL" id="GJD95095.1"/>
    </source>
</evidence>
<dbReference type="Proteomes" id="UP001055125">
    <property type="component" value="Unassembled WGS sequence"/>
</dbReference>
<proteinExistence type="predicted"/>
<protein>
    <submittedName>
        <fullName evidence="2">Uncharacterized protein</fullName>
    </submittedName>
</protein>
<evidence type="ECO:0000256" key="1">
    <source>
        <dbReference type="SAM" id="MobiDB-lite"/>
    </source>
</evidence>
<evidence type="ECO:0000313" key="3">
    <source>
        <dbReference type="Proteomes" id="UP001055125"/>
    </source>
</evidence>
<comment type="caution">
    <text evidence="2">The sequence shown here is derived from an EMBL/GenBank/DDBJ whole genome shotgun (WGS) entry which is preliminary data.</text>
</comment>
<sequence length="134" mass="15491">MSKNLGHRLREQDAERQRTGQEAVWAREALTPEAYTENEAKLAALFERAKSSVTYAVSRNRTVKRVTMDDAPPFVISEKLPSNPKHPYHHIFRDYDAWGEENGLILDFRYQHDGGGLRGWYEIAFVPRWDLSSA</sequence>
<dbReference type="RefSeq" id="WP_238244240.1">
    <property type="nucleotide sequence ID" value="NZ_BPQP01000033.1"/>
</dbReference>